<dbReference type="EMBL" id="RCCE01000007">
    <property type="protein sequence ID" value="RLJ40671.1"/>
    <property type="molecule type" value="Genomic_DNA"/>
</dbReference>
<dbReference type="OrthoDB" id="9815808at2"/>
<feature type="signal peptide" evidence="3">
    <location>
        <begin position="1"/>
        <end position="20"/>
    </location>
</feature>
<dbReference type="Proteomes" id="UP000269157">
    <property type="component" value="Unassembled WGS sequence"/>
</dbReference>
<accession>A0A497VAR3</accession>
<reference evidence="4 5" key="1">
    <citation type="submission" date="2018-10" db="EMBL/GenBank/DDBJ databases">
        <title>Genomic Encyclopedia of Archaeal and Bacterial Type Strains, Phase II (KMG-II): from individual species to whole genera.</title>
        <authorList>
            <person name="Goeker M."/>
        </authorList>
    </citation>
    <scope>NUCLEOTIDE SEQUENCE [LARGE SCALE GENOMIC DNA]</scope>
    <source>
        <strain evidence="4 5">DSM 29466</strain>
    </source>
</reference>
<evidence type="ECO:0000256" key="1">
    <source>
        <dbReference type="ARBA" id="ARBA00006135"/>
    </source>
</evidence>
<sequence>MHQFGLALLCLVFTASTAFAENTPRRGPNDSRVRIATYVDQQVYRLNVSLTHVTTVEFGEGETIRSILAGDTEGFELDGVPGGQAFAIKPLARGVHTNVTVYTNRRSYYFNVQEVSSPTFYVVQFRYPEDNRRPENAVASQAPNYNYGASSRGEITPTRVWDDGTFTYFQFARNAPIPAIFRYSNGRERTVNAQQTEPSVIRVSGINAQWVLRLGETVVCIQENTLTTGGTS</sequence>
<evidence type="ECO:0000256" key="3">
    <source>
        <dbReference type="SAM" id="SignalP"/>
    </source>
</evidence>
<dbReference type="InterPro" id="IPR033645">
    <property type="entry name" value="VirB9/CagX/TrbG_C"/>
</dbReference>
<dbReference type="Gene3D" id="2.60.40.2500">
    <property type="match status" value="1"/>
</dbReference>
<dbReference type="InterPro" id="IPR010258">
    <property type="entry name" value="Conjugal_tfr_TrbG/VirB9/CagX"/>
</dbReference>
<gene>
    <name evidence="4" type="ORF">BCF46_3743</name>
</gene>
<dbReference type="CDD" id="cd06911">
    <property type="entry name" value="VirB9_CagX_TrbG"/>
    <property type="match status" value="1"/>
</dbReference>
<keyword evidence="5" id="KW-1185">Reference proteome</keyword>
<protein>
    <submittedName>
        <fullName evidence="4">Type IV secretion system protein VirB9</fullName>
    </submittedName>
</protein>
<dbReference type="InterPro" id="IPR038161">
    <property type="entry name" value="VirB9/CagX/TrbG_C_sf"/>
</dbReference>
<keyword evidence="2 3" id="KW-0732">Signal</keyword>
<comment type="similarity">
    <text evidence="1">Belongs to the TrbG/VirB9 family.</text>
</comment>
<organism evidence="4 5">
    <name type="scientific">Litoreibacter meonggei</name>
    <dbReference type="NCBI Taxonomy" id="1049199"/>
    <lineage>
        <taxon>Bacteria</taxon>
        <taxon>Pseudomonadati</taxon>
        <taxon>Pseudomonadota</taxon>
        <taxon>Alphaproteobacteria</taxon>
        <taxon>Rhodobacterales</taxon>
        <taxon>Roseobacteraceae</taxon>
        <taxon>Litoreibacter</taxon>
    </lineage>
</organism>
<feature type="chain" id="PRO_5019835173" evidence="3">
    <location>
        <begin position="21"/>
        <end position="232"/>
    </location>
</feature>
<name>A0A497VAR3_9RHOB</name>
<dbReference type="AlphaFoldDB" id="A0A497VAR3"/>
<dbReference type="RefSeq" id="WP_121027973.1">
    <property type="nucleotide sequence ID" value="NZ_RCCE01000007.1"/>
</dbReference>
<proteinExistence type="inferred from homology"/>
<evidence type="ECO:0000313" key="4">
    <source>
        <dbReference type="EMBL" id="RLJ40671.1"/>
    </source>
</evidence>
<evidence type="ECO:0000313" key="5">
    <source>
        <dbReference type="Proteomes" id="UP000269157"/>
    </source>
</evidence>
<comment type="caution">
    <text evidence="4">The sequence shown here is derived from an EMBL/GenBank/DDBJ whole genome shotgun (WGS) entry which is preliminary data.</text>
</comment>
<dbReference type="Pfam" id="PF03524">
    <property type="entry name" value="CagX"/>
    <property type="match status" value="1"/>
</dbReference>
<evidence type="ECO:0000256" key="2">
    <source>
        <dbReference type="ARBA" id="ARBA00022729"/>
    </source>
</evidence>